<dbReference type="OMA" id="GCKSANI"/>
<name>A0A1U8B4N9_NELNU</name>
<dbReference type="GO" id="GO:0006004">
    <property type="term" value="P:fucose metabolic process"/>
    <property type="evidence" value="ECO:0007669"/>
    <property type="project" value="UniProtKB-KW"/>
</dbReference>
<feature type="transmembrane region" description="Helical" evidence="8">
    <location>
        <begin position="69"/>
        <end position="92"/>
    </location>
</feature>
<evidence type="ECO:0000256" key="6">
    <source>
        <dbReference type="ARBA" id="ARBA00030350"/>
    </source>
</evidence>
<accession>A0A1U8B4N9</accession>
<keyword evidence="4" id="KW-0294">Fucose metabolism</keyword>
<dbReference type="GeneID" id="104609682"/>
<comment type="similarity">
    <text evidence="1">Belongs to the glycosyltransferase GT106 family.</text>
</comment>
<evidence type="ECO:0000313" key="9">
    <source>
        <dbReference type="Proteomes" id="UP000189703"/>
    </source>
</evidence>
<evidence type="ECO:0000256" key="7">
    <source>
        <dbReference type="SAM" id="MobiDB-lite"/>
    </source>
</evidence>
<dbReference type="CDD" id="cd11299">
    <property type="entry name" value="O-FucT_plant"/>
    <property type="match status" value="1"/>
</dbReference>
<evidence type="ECO:0000256" key="4">
    <source>
        <dbReference type="ARBA" id="ARBA00023253"/>
    </source>
</evidence>
<keyword evidence="9" id="KW-1185">Reference proteome</keyword>
<dbReference type="RefSeq" id="XP_010274355.1">
    <property type="nucleotide sequence ID" value="XM_010276053.1"/>
</dbReference>
<feature type="region of interest" description="Disordered" evidence="7">
    <location>
        <begin position="18"/>
        <end position="42"/>
    </location>
</feature>
<keyword evidence="8" id="KW-0812">Transmembrane</keyword>
<dbReference type="InterPro" id="IPR024709">
    <property type="entry name" value="FucosylTrfase_pln"/>
</dbReference>
<evidence type="ECO:0000256" key="3">
    <source>
        <dbReference type="ARBA" id="ARBA00022679"/>
    </source>
</evidence>
<dbReference type="InterPro" id="IPR019378">
    <property type="entry name" value="GDP-Fuc_O-FucTrfase"/>
</dbReference>
<keyword evidence="3" id="KW-0808">Transferase</keyword>
<dbReference type="PANTHER" id="PTHR31288">
    <property type="entry name" value="O-FUCOSYLTRANSFERASE FAMILY PROTEIN"/>
    <property type="match status" value="1"/>
</dbReference>
<gene>
    <name evidence="10" type="primary">LOC104609682</name>
</gene>
<evidence type="ECO:0000256" key="1">
    <source>
        <dbReference type="ARBA" id="ARBA00007737"/>
    </source>
</evidence>
<reference evidence="10" key="1">
    <citation type="submission" date="2025-08" db="UniProtKB">
        <authorList>
            <consortium name="RefSeq"/>
        </authorList>
    </citation>
    <scope>IDENTIFICATION</scope>
</reference>
<protein>
    <recommendedName>
        <fullName evidence="6">O-fucosyltransferase family protein</fullName>
    </recommendedName>
</protein>
<evidence type="ECO:0000256" key="2">
    <source>
        <dbReference type="ARBA" id="ARBA00022676"/>
    </source>
</evidence>
<dbReference type="Proteomes" id="UP000189703">
    <property type="component" value="Unplaced"/>
</dbReference>
<keyword evidence="2" id="KW-0328">Glycosyltransferase</keyword>
<dbReference type="GO" id="GO:0016757">
    <property type="term" value="F:glycosyltransferase activity"/>
    <property type="evidence" value="ECO:0000318"/>
    <property type="project" value="GO_Central"/>
</dbReference>
<keyword evidence="8" id="KW-1133">Transmembrane helix</keyword>
<dbReference type="GO" id="GO:0005794">
    <property type="term" value="C:Golgi apparatus"/>
    <property type="evidence" value="ECO:0000318"/>
    <property type="project" value="GO_Central"/>
</dbReference>
<organism evidence="9 10">
    <name type="scientific">Nelumbo nucifera</name>
    <name type="common">Sacred lotus</name>
    <dbReference type="NCBI Taxonomy" id="4432"/>
    <lineage>
        <taxon>Eukaryota</taxon>
        <taxon>Viridiplantae</taxon>
        <taxon>Streptophyta</taxon>
        <taxon>Embryophyta</taxon>
        <taxon>Tracheophyta</taxon>
        <taxon>Spermatophyta</taxon>
        <taxon>Magnoliopsida</taxon>
        <taxon>Proteales</taxon>
        <taxon>Nelumbonaceae</taxon>
        <taxon>Nelumbo</taxon>
    </lineage>
</organism>
<sequence length="599" mass="68119">MTSKTHLQNLALNTFNGYSSESSSCSPPSSPRRPGKVPHHRRRYRVKDHLRVRPGNFFGRVLSRRNLRIFILLPLLYISYLLILLGIALLHFCTPPPPTISISAPTSPPPLPQPGSVYRSHEVFQNLWPDIQSDNVSGIELSSLWRYRKRQKEGKPCKNTSPGRRHSGSSVPSGYLIVEANGGLNQQRTSICNAVAVAGLLDAVLVIPQFDFHSVWKDPSGFSDIYDENHFITTLKGYVKIVQQLPEVLMERYHYNISKIRSFKVKAWAEASYYMEEVYPILRKKGVIRIAPFANRLAMEVPHNIQFLRCLANYKALRFSASISRFAKKLVNRMIKKSSGTGGRFVSVHLRFEEDMVAFSCCIYDGGESEKLKMDKIREKGWRGKFTREGREDRPDLNRIDGKCPLTPLEVGMMLRGMGFDNNTAIYLASGKIYEAERNLTPLKKMFPLLQTKESLATPEELASFEGYSSRLAALDYTVCLFSEIFVTTQGGNFPHHLMGHRRFLYGHAKTIRPDKRKLVVLLHNTSISWKDFKVHVEEMLVESDRKGIMVPRMGQESKQTSIYAYPFPECRCLHGSQNLTLSSAQTLHSIGHKPHAMV</sequence>
<keyword evidence="5" id="KW-0119">Carbohydrate metabolism</keyword>
<dbReference type="KEGG" id="nnu:104609682"/>
<dbReference type="FunCoup" id="A0A1U8B4N9">
    <property type="interactions" value="51"/>
</dbReference>
<dbReference type="InParanoid" id="A0A1U8B4N9"/>
<dbReference type="PANTHER" id="PTHR31288:SF8">
    <property type="entry name" value="O-FUCOSYLTRANSFERASE 10-RELATED"/>
    <property type="match status" value="1"/>
</dbReference>
<dbReference type="Pfam" id="PF10250">
    <property type="entry name" value="O-FucT"/>
    <property type="match status" value="1"/>
</dbReference>
<evidence type="ECO:0000256" key="8">
    <source>
        <dbReference type="SAM" id="Phobius"/>
    </source>
</evidence>
<dbReference type="AlphaFoldDB" id="A0A1U8B4N9"/>
<dbReference type="PIRSF" id="PIRSF009360">
    <property type="entry name" value="UCP009360"/>
    <property type="match status" value="1"/>
</dbReference>
<evidence type="ECO:0000313" key="10">
    <source>
        <dbReference type="RefSeq" id="XP_010274355.1"/>
    </source>
</evidence>
<proteinExistence type="inferred from homology"/>
<evidence type="ECO:0000256" key="5">
    <source>
        <dbReference type="ARBA" id="ARBA00023277"/>
    </source>
</evidence>
<dbReference type="OrthoDB" id="1892656at2759"/>
<dbReference type="eggNOG" id="ENOG502QS83">
    <property type="taxonomic scope" value="Eukaryota"/>
</dbReference>
<keyword evidence="8" id="KW-0472">Membrane</keyword>
<feature type="compositionally biased region" description="Basic residues" evidence="7">
    <location>
        <begin position="33"/>
        <end position="42"/>
    </location>
</feature>